<dbReference type="InterPro" id="IPR017996">
    <property type="entry name" value="MRJP/yellow-related"/>
</dbReference>
<keyword evidence="4" id="KW-0732">Signal</keyword>
<dbReference type="OrthoDB" id="7776143at2759"/>
<sequence length="406" mass="44577">MLQVRLLRCKIYAILLGISTAQYLTNGTFSIAGPSNVRYDTGMFGPDVEEYHYFYDQWPTGIAMTEHNKTIVCYTRGEENAYTLGMVSNTTAEVAYPSLAYNTPADGLYQMIDGLPYGSNSTDALIKIDVIWVLDTGRPTINVNGVATLAYASIGGPKLVGILAHNASVLYTYTFPADVHYYDSYMRDVRFDLLANVTASGSGIAYISDSSPEGRTGFIMLDLDTGESWRQLSQHNSTQSTPEDVPSYNGLPFYTESNSSAARHLIGGLDGIELSLYGDIMFYSTQTTDYLYSIETSYLRNNPASDSGSVAAANTAVENLGQKGGKAAGFVSDSLGMIYMLMPETNAIYIYNTTTMLAEPYVRDPRMIYPDRAFSGYDGYIYFVVNQLPYQPAWNDGTGEIPPALL</sequence>
<dbReference type="PANTHER" id="PTHR10009:SF18">
    <property type="entry name" value="PROTEIN YELLOW-LIKE PROTEIN"/>
    <property type="match status" value="1"/>
</dbReference>
<comment type="similarity">
    <text evidence="2">Belongs to the major royal jelly protein family.</text>
</comment>
<dbReference type="Proteomes" id="UP000184330">
    <property type="component" value="Unassembled WGS sequence"/>
</dbReference>
<accession>A0A1L7XTG9</accession>
<dbReference type="Gene3D" id="2.120.10.30">
    <property type="entry name" value="TolB, C-terminal domain"/>
    <property type="match status" value="1"/>
</dbReference>
<organism evidence="5 6">
    <name type="scientific">Phialocephala subalpina</name>
    <dbReference type="NCBI Taxonomy" id="576137"/>
    <lineage>
        <taxon>Eukaryota</taxon>
        <taxon>Fungi</taxon>
        <taxon>Dikarya</taxon>
        <taxon>Ascomycota</taxon>
        <taxon>Pezizomycotina</taxon>
        <taxon>Leotiomycetes</taxon>
        <taxon>Helotiales</taxon>
        <taxon>Mollisiaceae</taxon>
        <taxon>Phialocephala</taxon>
        <taxon>Phialocephala fortinii species complex</taxon>
    </lineage>
</organism>
<dbReference type="InterPro" id="IPR011042">
    <property type="entry name" value="6-blade_b-propeller_TolB-like"/>
</dbReference>
<keyword evidence="6" id="KW-1185">Reference proteome</keyword>
<reference evidence="5 6" key="1">
    <citation type="submission" date="2016-03" db="EMBL/GenBank/DDBJ databases">
        <authorList>
            <person name="Ploux O."/>
        </authorList>
    </citation>
    <scope>NUCLEOTIDE SEQUENCE [LARGE SCALE GENOMIC DNA]</scope>
    <source>
        <strain evidence="5 6">UAMH 11012</strain>
    </source>
</reference>
<evidence type="ECO:0008006" key="7">
    <source>
        <dbReference type="Google" id="ProtNLM"/>
    </source>
</evidence>
<protein>
    <recommendedName>
        <fullName evidence="7">Major royal jelly protein</fullName>
    </recommendedName>
</protein>
<name>A0A1L7XTG9_9HELO</name>
<dbReference type="GO" id="GO:0005576">
    <property type="term" value="C:extracellular region"/>
    <property type="evidence" value="ECO:0007669"/>
    <property type="project" value="UniProtKB-SubCell"/>
</dbReference>
<evidence type="ECO:0000313" key="5">
    <source>
        <dbReference type="EMBL" id="CZR68343.1"/>
    </source>
</evidence>
<dbReference type="Pfam" id="PF03022">
    <property type="entry name" value="MRJP"/>
    <property type="match status" value="1"/>
</dbReference>
<feature type="signal peptide" evidence="4">
    <location>
        <begin position="1"/>
        <end position="21"/>
    </location>
</feature>
<evidence type="ECO:0000256" key="3">
    <source>
        <dbReference type="ARBA" id="ARBA00022525"/>
    </source>
</evidence>
<feature type="chain" id="PRO_5012340609" description="Major royal jelly protein" evidence="4">
    <location>
        <begin position="22"/>
        <end position="406"/>
    </location>
</feature>
<evidence type="ECO:0000256" key="1">
    <source>
        <dbReference type="ARBA" id="ARBA00004613"/>
    </source>
</evidence>
<dbReference type="AlphaFoldDB" id="A0A1L7XTG9"/>
<dbReference type="PANTHER" id="PTHR10009">
    <property type="entry name" value="PROTEIN YELLOW-RELATED"/>
    <property type="match status" value="1"/>
</dbReference>
<evidence type="ECO:0000256" key="2">
    <source>
        <dbReference type="ARBA" id="ARBA00009127"/>
    </source>
</evidence>
<gene>
    <name evidence="5" type="ORF">PAC_18242</name>
</gene>
<evidence type="ECO:0000256" key="4">
    <source>
        <dbReference type="SAM" id="SignalP"/>
    </source>
</evidence>
<keyword evidence="3" id="KW-0964">Secreted</keyword>
<evidence type="ECO:0000313" key="6">
    <source>
        <dbReference type="Proteomes" id="UP000184330"/>
    </source>
</evidence>
<comment type="subcellular location">
    <subcellularLocation>
        <location evidence="1">Secreted</location>
    </subcellularLocation>
</comment>
<dbReference type="SUPFAM" id="SSF101898">
    <property type="entry name" value="NHL repeat"/>
    <property type="match status" value="1"/>
</dbReference>
<proteinExistence type="inferred from homology"/>
<dbReference type="EMBL" id="FJOG01000054">
    <property type="protein sequence ID" value="CZR68343.1"/>
    <property type="molecule type" value="Genomic_DNA"/>
</dbReference>